<dbReference type="RefSeq" id="WP_189171478.1">
    <property type="nucleotide sequence ID" value="NZ_BMQB01000009.1"/>
</dbReference>
<comment type="caution">
    <text evidence="2">The sequence shown here is derived from an EMBL/GenBank/DDBJ whole genome shotgun (WGS) entry which is preliminary data.</text>
</comment>
<evidence type="ECO:0000313" key="3">
    <source>
        <dbReference type="Proteomes" id="UP000649739"/>
    </source>
</evidence>
<protein>
    <submittedName>
        <fullName evidence="2">Uncharacterized protein</fullName>
    </submittedName>
</protein>
<name>A0A8J3BC08_9ACTN</name>
<dbReference type="AlphaFoldDB" id="A0A8J3BC08"/>
<keyword evidence="3" id="KW-1185">Reference proteome</keyword>
<feature type="region of interest" description="Disordered" evidence="1">
    <location>
        <begin position="38"/>
        <end position="57"/>
    </location>
</feature>
<evidence type="ECO:0000256" key="1">
    <source>
        <dbReference type="SAM" id="MobiDB-lite"/>
    </source>
</evidence>
<gene>
    <name evidence="2" type="ORF">GCM10010123_37300</name>
</gene>
<evidence type="ECO:0000313" key="2">
    <source>
        <dbReference type="EMBL" id="GGK03876.1"/>
    </source>
</evidence>
<accession>A0A8J3BC08</accession>
<organism evidence="2 3">
    <name type="scientific">Pilimelia anulata</name>
    <dbReference type="NCBI Taxonomy" id="53371"/>
    <lineage>
        <taxon>Bacteria</taxon>
        <taxon>Bacillati</taxon>
        <taxon>Actinomycetota</taxon>
        <taxon>Actinomycetes</taxon>
        <taxon>Micromonosporales</taxon>
        <taxon>Micromonosporaceae</taxon>
        <taxon>Pilimelia</taxon>
    </lineage>
</organism>
<reference evidence="2" key="1">
    <citation type="journal article" date="2014" name="Int. J. Syst. Evol. Microbiol.">
        <title>Complete genome sequence of Corynebacterium casei LMG S-19264T (=DSM 44701T), isolated from a smear-ripened cheese.</title>
        <authorList>
            <consortium name="US DOE Joint Genome Institute (JGI-PGF)"/>
            <person name="Walter F."/>
            <person name="Albersmeier A."/>
            <person name="Kalinowski J."/>
            <person name="Ruckert C."/>
        </authorList>
    </citation>
    <scope>NUCLEOTIDE SEQUENCE</scope>
    <source>
        <strain evidence="2">JCM 3090</strain>
    </source>
</reference>
<sequence length="57" mass="6033">MRRKLLIVGGVLLGTAVLGIAAVLVFLIPTDTDSSYPAVVTENTPGETPRPLRTARD</sequence>
<dbReference type="Proteomes" id="UP000649739">
    <property type="component" value="Unassembled WGS sequence"/>
</dbReference>
<proteinExistence type="predicted"/>
<reference evidence="2" key="2">
    <citation type="submission" date="2020-09" db="EMBL/GenBank/DDBJ databases">
        <authorList>
            <person name="Sun Q."/>
            <person name="Ohkuma M."/>
        </authorList>
    </citation>
    <scope>NUCLEOTIDE SEQUENCE</scope>
    <source>
        <strain evidence="2">JCM 3090</strain>
    </source>
</reference>
<dbReference type="EMBL" id="BMQB01000009">
    <property type="protein sequence ID" value="GGK03876.1"/>
    <property type="molecule type" value="Genomic_DNA"/>
</dbReference>